<reference evidence="1 2" key="2">
    <citation type="journal article" date="2019" name="G3 (Bethesda)">
        <title>Hybrid Assembly of the Genome of the Entomopathogenic Nematode Steinernema carpocapsae Identifies the X-Chromosome.</title>
        <authorList>
            <person name="Serra L."/>
            <person name="Macchietto M."/>
            <person name="Macias-Munoz A."/>
            <person name="McGill C.J."/>
            <person name="Rodriguez I.M."/>
            <person name="Rodriguez B."/>
            <person name="Murad R."/>
            <person name="Mortazavi A."/>
        </authorList>
    </citation>
    <scope>NUCLEOTIDE SEQUENCE [LARGE SCALE GENOMIC DNA]</scope>
    <source>
        <strain evidence="1 2">ALL</strain>
    </source>
</reference>
<organism evidence="1 2">
    <name type="scientific">Steinernema carpocapsae</name>
    <name type="common">Entomopathogenic nematode</name>
    <dbReference type="NCBI Taxonomy" id="34508"/>
    <lineage>
        <taxon>Eukaryota</taxon>
        <taxon>Metazoa</taxon>
        <taxon>Ecdysozoa</taxon>
        <taxon>Nematoda</taxon>
        <taxon>Chromadorea</taxon>
        <taxon>Rhabditida</taxon>
        <taxon>Tylenchina</taxon>
        <taxon>Panagrolaimomorpha</taxon>
        <taxon>Strongyloidoidea</taxon>
        <taxon>Steinernematidae</taxon>
        <taxon>Steinernema</taxon>
    </lineage>
</organism>
<comment type="caution">
    <text evidence="1">The sequence shown here is derived from an EMBL/GenBank/DDBJ whole genome shotgun (WGS) entry which is preliminary data.</text>
</comment>
<dbReference type="OrthoDB" id="2985014at2759"/>
<accession>A0A4V5ZXM3</accession>
<name>A0A4V5ZXM3_STECR</name>
<proteinExistence type="predicted"/>
<dbReference type="EMBL" id="AZBU02000012">
    <property type="protein sequence ID" value="TKR59535.1"/>
    <property type="molecule type" value="Genomic_DNA"/>
</dbReference>
<gene>
    <name evidence="1" type="ORF">L596_029191</name>
</gene>
<keyword evidence="2" id="KW-1185">Reference proteome</keyword>
<dbReference type="Proteomes" id="UP000298663">
    <property type="component" value="Unassembled WGS sequence"/>
</dbReference>
<reference evidence="1 2" key="1">
    <citation type="journal article" date="2015" name="Genome Biol.">
        <title>Comparative genomics of Steinernema reveals deeply conserved gene regulatory networks.</title>
        <authorList>
            <person name="Dillman A.R."/>
            <person name="Macchietto M."/>
            <person name="Porter C.F."/>
            <person name="Rogers A."/>
            <person name="Williams B."/>
            <person name="Antoshechkin I."/>
            <person name="Lee M.M."/>
            <person name="Goodwin Z."/>
            <person name="Lu X."/>
            <person name="Lewis E.E."/>
            <person name="Goodrich-Blair H."/>
            <person name="Stock S.P."/>
            <person name="Adams B.J."/>
            <person name="Sternberg P.W."/>
            <person name="Mortazavi A."/>
        </authorList>
    </citation>
    <scope>NUCLEOTIDE SEQUENCE [LARGE SCALE GENOMIC DNA]</scope>
    <source>
        <strain evidence="1 2">ALL</strain>
    </source>
</reference>
<protein>
    <submittedName>
        <fullName evidence="1">Uncharacterized protein</fullName>
    </submittedName>
</protein>
<sequence>MSLSRFRNVRETASDADGRDFPRFDALCSDGGGHVLPDRRDEQCFGFQLHRYLHEQRRRERHDGLFGRRKGVALLGHRRGDLDRDSAHHNNDNHVRDKEHVYGFLFGLRNSDDAHALGTDLELRIGFYDAYFTGKFT</sequence>
<evidence type="ECO:0000313" key="1">
    <source>
        <dbReference type="EMBL" id="TKR59535.1"/>
    </source>
</evidence>
<evidence type="ECO:0000313" key="2">
    <source>
        <dbReference type="Proteomes" id="UP000298663"/>
    </source>
</evidence>
<dbReference type="AlphaFoldDB" id="A0A4V5ZXM3"/>